<dbReference type="GO" id="GO:0016020">
    <property type="term" value="C:membrane"/>
    <property type="evidence" value="ECO:0007669"/>
    <property type="project" value="UniProtKB-SubCell"/>
</dbReference>
<reference evidence="17 18" key="1">
    <citation type="submission" date="2024-04" db="EMBL/GenBank/DDBJ databases">
        <authorList>
            <person name="Waldvogel A.-M."/>
            <person name="Schoenle A."/>
        </authorList>
    </citation>
    <scope>NUCLEOTIDE SEQUENCE [LARGE SCALE GENOMIC DNA]</scope>
</reference>
<dbReference type="SUPFAM" id="SSF57903">
    <property type="entry name" value="FYVE/PHD zinc finger"/>
    <property type="match status" value="1"/>
</dbReference>
<dbReference type="Gene3D" id="3.30.40.10">
    <property type="entry name" value="Zinc/RING finger domain, C3HC4 (zinc finger)"/>
    <property type="match status" value="1"/>
</dbReference>
<protein>
    <recommendedName>
        <fullName evidence="3">phosphatidylinositol-3,5-bisphosphate 3-phosphatase</fullName>
        <ecNumber evidence="3">3.1.3.95</ecNumber>
    </recommendedName>
    <alternativeName>
        <fullName evidence="10">Phosphatidylinositol-3,5-bisphosphate 3-phosphatase</fullName>
    </alternativeName>
</protein>
<dbReference type="GO" id="GO:0010506">
    <property type="term" value="P:regulation of autophagy"/>
    <property type="evidence" value="ECO:0007669"/>
    <property type="project" value="TreeGrafter"/>
</dbReference>
<keyword evidence="6" id="KW-0378">Hydrolase</keyword>
<comment type="subcellular location">
    <subcellularLocation>
        <location evidence="1">Membrane</location>
    </subcellularLocation>
</comment>
<dbReference type="GO" id="GO:0052629">
    <property type="term" value="F:phosphatidylinositol-3,5-bisphosphate 3-phosphatase activity"/>
    <property type="evidence" value="ECO:0007669"/>
    <property type="project" value="UniProtKB-EC"/>
</dbReference>
<evidence type="ECO:0000259" key="16">
    <source>
        <dbReference type="PROSITE" id="PS51339"/>
    </source>
</evidence>
<evidence type="ECO:0000256" key="6">
    <source>
        <dbReference type="ARBA" id="ARBA00022801"/>
    </source>
</evidence>
<evidence type="ECO:0000256" key="13">
    <source>
        <dbReference type="PROSITE-ProRule" id="PRU00091"/>
    </source>
</evidence>
<dbReference type="GO" id="GO:0008270">
    <property type="term" value="F:zinc ion binding"/>
    <property type="evidence" value="ECO:0007669"/>
    <property type="project" value="UniProtKB-KW"/>
</dbReference>
<dbReference type="InterPro" id="IPR029021">
    <property type="entry name" value="Prot-tyrosine_phosphatase-like"/>
</dbReference>
<dbReference type="GO" id="GO:0046474">
    <property type="term" value="P:glycerophospholipid biosynthetic process"/>
    <property type="evidence" value="ECO:0007669"/>
    <property type="project" value="UniProtKB-ARBA"/>
</dbReference>
<dbReference type="CDD" id="cd15732">
    <property type="entry name" value="FYVE_MTMR3"/>
    <property type="match status" value="1"/>
</dbReference>
<dbReference type="GO" id="GO:0061952">
    <property type="term" value="P:midbody abscission"/>
    <property type="evidence" value="ECO:0007669"/>
    <property type="project" value="UniProtKB-ARBA"/>
</dbReference>
<keyword evidence="18" id="KW-1185">Reference proteome</keyword>
<evidence type="ECO:0000256" key="12">
    <source>
        <dbReference type="PIRSR" id="PIRSR630564-2"/>
    </source>
</evidence>
<dbReference type="InterPro" id="IPR003595">
    <property type="entry name" value="Tyr_Pase_cat"/>
</dbReference>
<dbReference type="GO" id="GO:0005829">
    <property type="term" value="C:cytosol"/>
    <property type="evidence" value="ECO:0007669"/>
    <property type="project" value="UniProtKB-ARBA"/>
</dbReference>
<dbReference type="GO" id="GO:0004438">
    <property type="term" value="F:phosphatidylinositol-3-phosphate phosphatase activity"/>
    <property type="evidence" value="ECO:0007669"/>
    <property type="project" value="TreeGrafter"/>
</dbReference>
<dbReference type="Pfam" id="PF06602">
    <property type="entry name" value="Myotub-related"/>
    <property type="match status" value="1"/>
</dbReference>
<evidence type="ECO:0000256" key="10">
    <source>
        <dbReference type="ARBA" id="ARBA00032571"/>
    </source>
</evidence>
<dbReference type="GO" id="GO:0060090">
    <property type="term" value="F:molecular adaptor activity"/>
    <property type="evidence" value="ECO:0007669"/>
    <property type="project" value="UniProtKB-ARBA"/>
</dbReference>
<keyword evidence="9" id="KW-0472">Membrane</keyword>
<organism evidence="17 18">
    <name type="scientific">Knipowitschia caucasica</name>
    <name type="common">Caucasian dwarf goby</name>
    <name type="synonym">Pomatoschistus caucasicus</name>
    <dbReference type="NCBI Taxonomy" id="637954"/>
    <lineage>
        <taxon>Eukaryota</taxon>
        <taxon>Metazoa</taxon>
        <taxon>Chordata</taxon>
        <taxon>Craniata</taxon>
        <taxon>Vertebrata</taxon>
        <taxon>Euteleostomi</taxon>
        <taxon>Actinopterygii</taxon>
        <taxon>Neopterygii</taxon>
        <taxon>Teleostei</taxon>
        <taxon>Neoteleostei</taxon>
        <taxon>Acanthomorphata</taxon>
        <taxon>Gobiaria</taxon>
        <taxon>Gobiiformes</taxon>
        <taxon>Gobioidei</taxon>
        <taxon>Gobiidae</taxon>
        <taxon>Gobiinae</taxon>
        <taxon>Knipowitschia</taxon>
    </lineage>
</organism>
<keyword evidence="8" id="KW-0443">Lipid metabolism</keyword>
<accession>A0AAV2MSI9</accession>
<evidence type="ECO:0000313" key="18">
    <source>
        <dbReference type="Proteomes" id="UP001497482"/>
    </source>
</evidence>
<evidence type="ECO:0000256" key="14">
    <source>
        <dbReference type="SAM" id="MobiDB-lite"/>
    </source>
</evidence>
<sequence>MEEEAQQSLECIQANQIFPKKLPVLEEENMQVPFPQLHGEFTEYVGRAEDAIIAMSNYRLHIKFKKSVVNNCCCDLSVPLQLIESVECRDMFQLLVTCKDCKIVRCQFTTFEQCQEWLKRLTVVVRPPARLQDLFSFAFHAWCMEVYAGEKEQHGELCRPGEHVTSWFKNEVERMGFDTQNAWRITDINSKFRLCPSYPQQLLVPAWITDKELENVAGFRSWKRFPSVVYRHLSTGAVIARCGQPEVSWWGWRNADDEHLVQSIAKACAVDGSLRKPVTNGVHSNGTELCDTDFESSITNSTEVESLAIQPHKLLILDARSYAAAVANRAKGGGCECPEYYPNCEVVFMGMANIHSIRKSFQSLRFLCTQMPDPANWLSALESTKWLQHLSLLLKASLLVVNAVDRDQRPVLVHCSDGWDRTPQIVALSKLLLDPYYRTVEGFQVLVETEWLDFGHKFADRCGHGENSEDLNERCPVFLQWLDCVHQLQRQFPCSFEFNEAFLVKLVQHSYSCLFGTFLCNSGKEREDRHVQERTCSIWSLLRPANRTLRNMLYSSHSETVLHPVCHVRNLMLWTAVYLPSSSPTTPSDDSCAPYPGTGANGEEAPLGRRSKTRSFDNIPSACEMGSGLPPNRRSSDPSLNEKWQDHRRSLELMAVGPEGGAGPDQENLPNGVGAYSDTVDSERDDSPLYCGDHMPHNKGDEKAELSVAVSEGQMENILQEATKEEAGSEPKEDVPAANQSTDQDVTSETLELVQSEPTVNRTKAVTNGHLAQNGVLSGDEEDELCLGGDPEVALVARDLVKRVVEQVAREALEAEAGSGDPVELTKTVVNGFSNGTCEEPHCHSPDTEGDVELDKRPSLMESSTETLTEICPTPVSCRQQEAEPGFRTLNGGANCPSVSAFQCVSDQRNGLSNGESVYAAPHSIKWNGERAPLSRQLSVASCGSLPPRCVPHRCCHALGRPASSPEQPARSHLDDDGLTLHSDAIQQRLRQIEAGHQLEVESLKKQVQELWSRLENQQHMGLHRTNGDLCAEVTSMTDSEFNLDPNCLSRCSTEFFSEASWEQVDKNDTEVTRWYPDHLAAQCYGCESRFWLAARKHHCSDRERVQEVWNCGNVFCASCCDQKIPVPSQQLFEPTRVCKSCFSHLQLCPRDLELDKGIAASSN</sequence>
<dbReference type="SUPFAM" id="SSF52799">
    <property type="entry name" value="(Phosphotyrosine protein) phosphatases II"/>
    <property type="match status" value="1"/>
</dbReference>
<feature type="compositionally biased region" description="Basic and acidic residues" evidence="14">
    <location>
        <begin position="723"/>
        <end position="735"/>
    </location>
</feature>
<dbReference type="InterPro" id="IPR017455">
    <property type="entry name" value="Znf_FYVE-rel"/>
</dbReference>
<evidence type="ECO:0000256" key="8">
    <source>
        <dbReference type="ARBA" id="ARBA00023098"/>
    </source>
</evidence>
<evidence type="ECO:0000256" key="3">
    <source>
        <dbReference type="ARBA" id="ARBA00012903"/>
    </source>
</evidence>
<dbReference type="Pfam" id="PF01363">
    <property type="entry name" value="FYVE"/>
    <property type="match status" value="1"/>
</dbReference>
<keyword evidence="7" id="KW-0862">Zinc</keyword>
<dbReference type="EMBL" id="OZ035831">
    <property type="protein sequence ID" value="CAL1616481.1"/>
    <property type="molecule type" value="Genomic_DNA"/>
</dbReference>
<dbReference type="PANTHER" id="PTHR10807:SF66">
    <property type="entry name" value="MYOTUBULARIN-RELATED PROTEIN 3"/>
    <property type="match status" value="1"/>
</dbReference>
<dbReference type="Proteomes" id="UP001497482">
    <property type="component" value="Chromosome 9"/>
</dbReference>
<feature type="active site" description="Phosphocysteine intermediate" evidence="11">
    <location>
        <position position="415"/>
    </location>
</feature>
<feature type="region of interest" description="Disordered" evidence="14">
    <location>
        <begin position="585"/>
        <end position="642"/>
    </location>
</feature>
<evidence type="ECO:0000256" key="2">
    <source>
        <dbReference type="ARBA" id="ARBA00007471"/>
    </source>
</evidence>
<dbReference type="InterPro" id="IPR000306">
    <property type="entry name" value="Znf_FYVE"/>
</dbReference>
<gene>
    <name evidence="17" type="ORF">KC01_LOCUS42229</name>
</gene>
<dbReference type="InterPro" id="IPR010569">
    <property type="entry name" value="Myotubularin-like_Pase_dom"/>
</dbReference>
<dbReference type="GO" id="GO:0046856">
    <property type="term" value="P:phosphatidylinositol dephosphorylation"/>
    <property type="evidence" value="ECO:0007669"/>
    <property type="project" value="UniProtKB-ARBA"/>
</dbReference>
<evidence type="ECO:0000259" key="15">
    <source>
        <dbReference type="PROSITE" id="PS50178"/>
    </source>
</evidence>
<dbReference type="SMART" id="SM00064">
    <property type="entry name" value="FYVE"/>
    <property type="match status" value="1"/>
</dbReference>
<feature type="domain" description="Myotubularin phosphatase" evidence="16">
    <location>
        <begin position="162"/>
        <end position="578"/>
    </location>
</feature>
<dbReference type="PANTHER" id="PTHR10807">
    <property type="entry name" value="MYOTUBULARIN-RELATED"/>
    <property type="match status" value="1"/>
</dbReference>
<evidence type="ECO:0000256" key="9">
    <source>
        <dbReference type="ARBA" id="ARBA00023136"/>
    </source>
</evidence>
<feature type="domain" description="FYVE-type" evidence="15">
    <location>
        <begin position="1078"/>
        <end position="1147"/>
    </location>
</feature>
<feature type="binding site" evidence="12">
    <location>
        <begin position="415"/>
        <end position="421"/>
    </location>
    <ligand>
        <name>substrate</name>
    </ligand>
</feature>
<feature type="binding site" evidence="12">
    <location>
        <begin position="353"/>
        <end position="354"/>
    </location>
    <ligand>
        <name>substrate</name>
    </ligand>
</feature>
<feature type="binding site" evidence="12">
    <location>
        <begin position="328"/>
        <end position="331"/>
    </location>
    <ligand>
        <name>substrate</name>
    </ligand>
</feature>
<dbReference type="InterPro" id="IPR030564">
    <property type="entry name" value="Myotubularin"/>
</dbReference>
<dbReference type="InterPro" id="IPR013083">
    <property type="entry name" value="Znf_RING/FYVE/PHD"/>
</dbReference>
<dbReference type="InterPro" id="IPR011011">
    <property type="entry name" value="Znf_FYVE_PHD"/>
</dbReference>
<dbReference type="InterPro" id="IPR016130">
    <property type="entry name" value="Tyr_Pase_AS"/>
</dbReference>
<dbReference type="GO" id="GO:0019903">
    <property type="term" value="F:protein phosphatase binding"/>
    <property type="evidence" value="ECO:0007669"/>
    <property type="project" value="UniProtKB-ARBA"/>
</dbReference>
<dbReference type="PROSITE" id="PS50178">
    <property type="entry name" value="ZF_FYVE"/>
    <property type="match status" value="1"/>
</dbReference>
<dbReference type="FunFam" id="3.30.40.10:FF:000073">
    <property type="entry name" value="myotubularin-related protein 4 isoform X2"/>
    <property type="match status" value="1"/>
</dbReference>
<keyword evidence="5 13" id="KW-0863">Zinc-finger</keyword>
<dbReference type="EC" id="3.1.3.95" evidence="3"/>
<dbReference type="SUPFAM" id="SSF50729">
    <property type="entry name" value="PH domain-like"/>
    <property type="match status" value="1"/>
</dbReference>
<keyword evidence="4" id="KW-0479">Metal-binding</keyword>
<evidence type="ECO:0000313" key="17">
    <source>
        <dbReference type="EMBL" id="CAL1616481.1"/>
    </source>
</evidence>
<dbReference type="AlphaFoldDB" id="A0AAV2MSI9"/>
<evidence type="ECO:0000256" key="5">
    <source>
        <dbReference type="ARBA" id="ARBA00022771"/>
    </source>
</evidence>
<evidence type="ECO:0000256" key="7">
    <source>
        <dbReference type="ARBA" id="ARBA00022833"/>
    </source>
</evidence>
<proteinExistence type="inferred from homology"/>
<evidence type="ECO:0000256" key="4">
    <source>
        <dbReference type="ARBA" id="ARBA00022723"/>
    </source>
</evidence>
<evidence type="ECO:0000256" key="11">
    <source>
        <dbReference type="PIRSR" id="PIRSR630564-1"/>
    </source>
</evidence>
<dbReference type="SMART" id="SM00404">
    <property type="entry name" value="PTPc_motif"/>
    <property type="match status" value="1"/>
</dbReference>
<evidence type="ECO:0000256" key="1">
    <source>
        <dbReference type="ARBA" id="ARBA00004370"/>
    </source>
</evidence>
<dbReference type="PROSITE" id="PS51339">
    <property type="entry name" value="PPASE_MYOTUBULARIN"/>
    <property type="match status" value="1"/>
</dbReference>
<dbReference type="GO" id="GO:0004722">
    <property type="term" value="F:protein serine/threonine phosphatase activity"/>
    <property type="evidence" value="ECO:0007669"/>
    <property type="project" value="UniProtKB-ARBA"/>
</dbReference>
<feature type="region of interest" description="Disordered" evidence="14">
    <location>
        <begin position="723"/>
        <end position="746"/>
    </location>
</feature>
<name>A0AAV2MSI9_KNICA</name>
<dbReference type="PROSITE" id="PS00383">
    <property type="entry name" value="TYR_PHOSPHATASE_1"/>
    <property type="match status" value="1"/>
</dbReference>
<comment type="similarity">
    <text evidence="2">Belongs to the protein-tyrosine phosphatase family. Non-receptor class myotubularin subfamily.</text>
</comment>